<evidence type="ECO:0000313" key="2">
    <source>
        <dbReference type="EMBL" id="GAO46806.1"/>
    </source>
</evidence>
<dbReference type="STRING" id="698492.A0A0E9NAR1"/>
<accession>A0A0E9NAR1</accession>
<comment type="caution">
    <text evidence="2">The sequence shown here is derived from an EMBL/GenBank/DDBJ whole genome shotgun (WGS) entry which is preliminary data.</text>
</comment>
<dbReference type="Gene3D" id="2.60.120.10">
    <property type="entry name" value="Jelly Rolls"/>
    <property type="match status" value="1"/>
</dbReference>
<dbReference type="Proteomes" id="UP000033140">
    <property type="component" value="Unassembled WGS sequence"/>
</dbReference>
<evidence type="ECO:0000313" key="3">
    <source>
        <dbReference type="Proteomes" id="UP000033140"/>
    </source>
</evidence>
<protein>
    <recommendedName>
        <fullName evidence="4">Cupin 2 conserved barrel domain-containing protein</fullName>
    </recommendedName>
</protein>
<gene>
    <name evidence="2" type="ORF">G7K_1024-t1</name>
</gene>
<dbReference type="PANTHER" id="PTHR36156">
    <property type="entry name" value="SLR2101 PROTEIN"/>
    <property type="match status" value="1"/>
</dbReference>
<evidence type="ECO:0000256" key="1">
    <source>
        <dbReference type="SAM" id="MobiDB-lite"/>
    </source>
</evidence>
<proteinExistence type="predicted"/>
<organism evidence="2 3">
    <name type="scientific">Saitoella complicata (strain BCRC 22490 / CBS 7301 / JCM 7358 / NBRC 10748 / NRRL Y-17804)</name>
    <dbReference type="NCBI Taxonomy" id="698492"/>
    <lineage>
        <taxon>Eukaryota</taxon>
        <taxon>Fungi</taxon>
        <taxon>Dikarya</taxon>
        <taxon>Ascomycota</taxon>
        <taxon>Taphrinomycotina</taxon>
        <taxon>Taphrinomycotina incertae sedis</taxon>
        <taxon>Saitoella</taxon>
    </lineage>
</organism>
<dbReference type="AlphaFoldDB" id="A0A0E9NAR1"/>
<keyword evidence="3" id="KW-1185">Reference proteome</keyword>
<feature type="compositionally biased region" description="Polar residues" evidence="1">
    <location>
        <begin position="12"/>
        <end position="21"/>
    </location>
</feature>
<evidence type="ECO:0008006" key="4">
    <source>
        <dbReference type="Google" id="ProtNLM"/>
    </source>
</evidence>
<dbReference type="OMA" id="HAWRNCS"/>
<name>A0A0E9NAR1_SAICN</name>
<dbReference type="InterPro" id="IPR047142">
    <property type="entry name" value="OryJ/VirC-like"/>
</dbReference>
<dbReference type="InterPro" id="IPR014710">
    <property type="entry name" value="RmlC-like_jellyroll"/>
</dbReference>
<sequence length="197" mass="21686">MPGKSGLEPNTRFVTTHDSSGKSTFMKEGTVDVVPVGGGAALFALMWSTDTAKPDIVNDERDGGEASPQKNDGVLCRENGNTLRYIDFPPQSKGLMHRTDTLDYGIVLKGDIELELDNGEKKSMKSGDVAVQRGTNHAWNNNTGNWTRMAFVMIDAQPVPHDNDKFYFPSTAVAAVSSRSEYHMLYRVYLLATFTFA</sequence>
<feature type="region of interest" description="Disordered" evidence="1">
    <location>
        <begin position="1"/>
        <end position="21"/>
    </location>
</feature>
<reference evidence="2 3" key="3">
    <citation type="journal article" date="2015" name="Genome Announc.">
        <title>Draft Genome Sequence of the Archiascomycetous Yeast Saitoella complicata.</title>
        <authorList>
            <person name="Yamauchi K."/>
            <person name="Kondo S."/>
            <person name="Hamamoto M."/>
            <person name="Takahashi Y."/>
            <person name="Ogura Y."/>
            <person name="Hayashi T."/>
            <person name="Nishida H."/>
        </authorList>
    </citation>
    <scope>NUCLEOTIDE SEQUENCE [LARGE SCALE GENOMIC DNA]</scope>
    <source>
        <strain evidence="2 3">NRRL Y-17804</strain>
    </source>
</reference>
<dbReference type="InterPro" id="IPR011051">
    <property type="entry name" value="RmlC_Cupin_sf"/>
</dbReference>
<reference evidence="2 3" key="1">
    <citation type="journal article" date="2011" name="J. Gen. Appl. Microbiol.">
        <title>Draft genome sequencing of the enigmatic yeast Saitoella complicata.</title>
        <authorList>
            <person name="Nishida H."/>
            <person name="Hamamoto M."/>
            <person name="Sugiyama J."/>
        </authorList>
    </citation>
    <scope>NUCLEOTIDE SEQUENCE [LARGE SCALE GENOMIC DNA]</scope>
    <source>
        <strain evidence="2 3">NRRL Y-17804</strain>
    </source>
</reference>
<dbReference type="PANTHER" id="PTHR36156:SF2">
    <property type="entry name" value="CUPIN TYPE-2 DOMAIN-CONTAINING PROTEIN"/>
    <property type="match status" value="1"/>
</dbReference>
<reference evidence="2 3" key="2">
    <citation type="journal article" date="2014" name="J. Gen. Appl. Microbiol.">
        <title>The early diverging ascomycetous budding yeast Saitoella complicata has three histone deacetylases belonging to the Clr6, Hos2, and Rpd3 lineages.</title>
        <authorList>
            <person name="Nishida H."/>
            <person name="Matsumoto T."/>
            <person name="Kondo S."/>
            <person name="Hamamoto M."/>
            <person name="Yoshikawa H."/>
        </authorList>
    </citation>
    <scope>NUCLEOTIDE SEQUENCE [LARGE SCALE GENOMIC DNA]</scope>
    <source>
        <strain evidence="2 3">NRRL Y-17804</strain>
    </source>
</reference>
<dbReference type="EMBL" id="BACD03000005">
    <property type="protein sequence ID" value="GAO46806.1"/>
    <property type="molecule type" value="Genomic_DNA"/>
</dbReference>
<dbReference type="CDD" id="cd02231">
    <property type="entry name" value="cupin_BLL6423-like"/>
    <property type="match status" value="1"/>
</dbReference>
<dbReference type="SUPFAM" id="SSF51182">
    <property type="entry name" value="RmlC-like cupins"/>
    <property type="match status" value="1"/>
</dbReference>